<accession>A0AAV4AS65</accession>
<dbReference type="GO" id="GO:0035861">
    <property type="term" value="C:site of double-strand break"/>
    <property type="evidence" value="ECO:0007669"/>
    <property type="project" value="TreeGrafter"/>
</dbReference>
<dbReference type="GO" id="GO:0005634">
    <property type="term" value="C:nucleus"/>
    <property type="evidence" value="ECO:0007669"/>
    <property type="project" value="TreeGrafter"/>
</dbReference>
<evidence type="ECO:0000313" key="3">
    <source>
        <dbReference type="Proteomes" id="UP000735302"/>
    </source>
</evidence>
<dbReference type="InterPro" id="IPR052709">
    <property type="entry name" value="Transposase-MT_Hybrid"/>
</dbReference>
<dbReference type="GO" id="GO:0003697">
    <property type="term" value="F:single-stranded DNA binding"/>
    <property type="evidence" value="ECO:0007669"/>
    <property type="project" value="TreeGrafter"/>
</dbReference>
<dbReference type="GO" id="GO:0000793">
    <property type="term" value="C:condensed chromosome"/>
    <property type="evidence" value="ECO:0007669"/>
    <property type="project" value="TreeGrafter"/>
</dbReference>
<evidence type="ECO:0000256" key="1">
    <source>
        <dbReference type="SAM" id="MobiDB-lite"/>
    </source>
</evidence>
<gene>
    <name evidence="2" type="ORF">PoB_003628700</name>
</gene>
<sequence length="101" mass="11598">MKINSEGSFDMSDNSRSERPLRTCGDAGVTAVEQSLAADRRMSCKEIAENVLIPESSFHRALMDQLIKSKMFSKWIPHPLTPDQKDRRVILSSQFIQRFQR</sequence>
<feature type="compositionally biased region" description="Polar residues" evidence="1">
    <location>
        <begin position="1"/>
        <end position="12"/>
    </location>
</feature>
<dbReference type="GO" id="GO:0000014">
    <property type="term" value="F:single-stranded DNA endodeoxyribonuclease activity"/>
    <property type="evidence" value="ECO:0007669"/>
    <property type="project" value="TreeGrafter"/>
</dbReference>
<dbReference type="AlphaFoldDB" id="A0AAV4AS65"/>
<dbReference type="GO" id="GO:0044547">
    <property type="term" value="F:DNA topoisomerase binding"/>
    <property type="evidence" value="ECO:0007669"/>
    <property type="project" value="TreeGrafter"/>
</dbReference>
<reference evidence="2 3" key="1">
    <citation type="journal article" date="2021" name="Elife">
        <title>Chloroplast acquisition without the gene transfer in kleptoplastic sea slugs, Plakobranchus ocellatus.</title>
        <authorList>
            <person name="Maeda T."/>
            <person name="Takahashi S."/>
            <person name="Yoshida T."/>
            <person name="Shimamura S."/>
            <person name="Takaki Y."/>
            <person name="Nagai Y."/>
            <person name="Toyoda A."/>
            <person name="Suzuki Y."/>
            <person name="Arimoto A."/>
            <person name="Ishii H."/>
            <person name="Satoh N."/>
            <person name="Nishiyama T."/>
            <person name="Hasebe M."/>
            <person name="Maruyama T."/>
            <person name="Minagawa J."/>
            <person name="Obokata J."/>
            <person name="Shigenobu S."/>
        </authorList>
    </citation>
    <scope>NUCLEOTIDE SEQUENCE [LARGE SCALE GENOMIC DNA]</scope>
</reference>
<dbReference type="GO" id="GO:0015074">
    <property type="term" value="P:DNA integration"/>
    <property type="evidence" value="ECO:0007669"/>
    <property type="project" value="TreeGrafter"/>
</dbReference>
<dbReference type="GO" id="GO:0003690">
    <property type="term" value="F:double-stranded DNA binding"/>
    <property type="evidence" value="ECO:0007669"/>
    <property type="project" value="TreeGrafter"/>
</dbReference>
<dbReference type="EMBL" id="BLXT01004127">
    <property type="protein sequence ID" value="GFO09782.1"/>
    <property type="molecule type" value="Genomic_DNA"/>
</dbReference>
<dbReference type="Proteomes" id="UP000735302">
    <property type="component" value="Unassembled WGS sequence"/>
</dbReference>
<dbReference type="GO" id="GO:0042800">
    <property type="term" value="F:histone H3K4 methyltransferase activity"/>
    <property type="evidence" value="ECO:0007669"/>
    <property type="project" value="TreeGrafter"/>
</dbReference>
<dbReference type="GO" id="GO:0031297">
    <property type="term" value="P:replication fork processing"/>
    <property type="evidence" value="ECO:0007669"/>
    <property type="project" value="TreeGrafter"/>
</dbReference>
<keyword evidence="3" id="KW-1185">Reference proteome</keyword>
<name>A0AAV4AS65_9GAST</name>
<dbReference type="PANTHER" id="PTHR46060">
    <property type="entry name" value="MARINER MOS1 TRANSPOSASE-LIKE PROTEIN"/>
    <property type="match status" value="1"/>
</dbReference>
<dbReference type="GO" id="GO:0000729">
    <property type="term" value="P:DNA double-strand break processing"/>
    <property type="evidence" value="ECO:0007669"/>
    <property type="project" value="TreeGrafter"/>
</dbReference>
<dbReference type="GO" id="GO:0046975">
    <property type="term" value="F:histone H3K36 methyltransferase activity"/>
    <property type="evidence" value="ECO:0007669"/>
    <property type="project" value="TreeGrafter"/>
</dbReference>
<dbReference type="GO" id="GO:0006303">
    <property type="term" value="P:double-strand break repair via nonhomologous end joining"/>
    <property type="evidence" value="ECO:0007669"/>
    <property type="project" value="TreeGrafter"/>
</dbReference>
<evidence type="ECO:0000313" key="2">
    <source>
        <dbReference type="EMBL" id="GFO09782.1"/>
    </source>
</evidence>
<feature type="region of interest" description="Disordered" evidence="1">
    <location>
        <begin position="1"/>
        <end position="22"/>
    </location>
</feature>
<dbReference type="PANTHER" id="PTHR46060:SF2">
    <property type="entry name" value="HISTONE-LYSINE N-METHYLTRANSFERASE SETMAR"/>
    <property type="match status" value="1"/>
</dbReference>
<proteinExistence type="predicted"/>
<protein>
    <submittedName>
        <fullName evidence="2">Histone-lysine N-methyltransferase SETMAR</fullName>
    </submittedName>
</protein>
<dbReference type="GO" id="GO:0044774">
    <property type="term" value="P:mitotic DNA integrity checkpoint signaling"/>
    <property type="evidence" value="ECO:0007669"/>
    <property type="project" value="TreeGrafter"/>
</dbReference>
<organism evidence="2 3">
    <name type="scientific">Plakobranchus ocellatus</name>
    <dbReference type="NCBI Taxonomy" id="259542"/>
    <lineage>
        <taxon>Eukaryota</taxon>
        <taxon>Metazoa</taxon>
        <taxon>Spiralia</taxon>
        <taxon>Lophotrochozoa</taxon>
        <taxon>Mollusca</taxon>
        <taxon>Gastropoda</taxon>
        <taxon>Heterobranchia</taxon>
        <taxon>Euthyneura</taxon>
        <taxon>Panpulmonata</taxon>
        <taxon>Sacoglossa</taxon>
        <taxon>Placobranchoidea</taxon>
        <taxon>Plakobranchidae</taxon>
        <taxon>Plakobranchus</taxon>
    </lineage>
</organism>
<comment type="caution">
    <text evidence="2">The sequence shown here is derived from an EMBL/GenBank/DDBJ whole genome shotgun (WGS) entry which is preliminary data.</text>
</comment>